<accession>A0ABT1M636</accession>
<evidence type="ECO:0000313" key="2">
    <source>
        <dbReference type="EMBL" id="MCP9273267.1"/>
    </source>
</evidence>
<sequence length="120" mass="12157">MKTTVKKLIGSGAIALGAAAAVIGATGTAQAAVTASYQNNGLGTTVTVTDSKNPVGAIEICTYSSHVAGAPFLFPYFTTVQLSGPTPSNVQIFGIQTGTTYTVTISCPNTGTSKTFNQTF</sequence>
<organism evidence="2 3">
    <name type="scientific">Mycolicibacterium arenosum</name>
    <dbReference type="NCBI Taxonomy" id="2952157"/>
    <lineage>
        <taxon>Bacteria</taxon>
        <taxon>Bacillati</taxon>
        <taxon>Actinomycetota</taxon>
        <taxon>Actinomycetes</taxon>
        <taxon>Mycobacteriales</taxon>
        <taxon>Mycobacteriaceae</taxon>
        <taxon>Mycolicibacterium</taxon>
    </lineage>
</organism>
<keyword evidence="1" id="KW-0732">Signal</keyword>
<dbReference type="Proteomes" id="UP001651690">
    <property type="component" value="Unassembled WGS sequence"/>
</dbReference>
<feature type="chain" id="PRO_5046349419" description="Fibronectin type-III domain-containing protein" evidence="1">
    <location>
        <begin position="32"/>
        <end position="120"/>
    </location>
</feature>
<comment type="caution">
    <text evidence="2">The sequence shown here is derived from an EMBL/GenBank/DDBJ whole genome shotgun (WGS) entry which is preliminary data.</text>
</comment>
<keyword evidence="3" id="KW-1185">Reference proteome</keyword>
<gene>
    <name evidence="2" type="ORF">NM203_13835</name>
</gene>
<proteinExistence type="predicted"/>
<dbReference type="EMBL" id="JANDBD010000005">
    <property type="protein sequence ID" value="MCP9273267.1"/>
    <property type="molecule type" value="Genomic_DNA"/>
</dbReference>
<feature type="signal peptide" evidence="1">
    <location>
        <begin position="1"/>
        <end position="31"/>
    </location>
</feature>
<evidence type="ECO:0008006" key="4">
    <source>
        <dbReference type="Google" id="ProtNLM"/>
    </source>
</evidence>
<protein>
    <recommendedName>
        <fullName evidence="4">Fibronectin type-III domain-containing protein</fullName>
    </recommendedName>
</protein>
<evidence type="ECO:0000256" key="1">
    <source>
        <dbReference type="SAM" id="SignalP"/>
    </source>
</evidence>
<dbReference type="RefSeq" id="WP_255060557.1">
    <property type="nucleotide sequence ID" value="NZ_JANDBD010000005.1"/>
</dbReference>
<evidence type="ECO:0000313" key="3">
    <source>
        <dbReference type="Proteomes" id="UP001651690"/>
    </source>
</evidence>
<reference evidence="2 3" key="1">
    <citation type="submission" date="2022-06" db="EMBL/GenBank/DDBJ databases">
        <title>Mycolicibacterium sp. CAU 1645 isolated from seawater.</title>
        <authorList>
            <person name="Kim W."/>
        </authorList>
    </citation>
    <scope>NUCLEOTIDE SEQUENCE [LARGE SCALE GENOMIC DNA]</scope>
    <source>
        <strain evidence="2 3">CAU 1645</strain>
    </source>
</reference>
<name>A0ABT1M636_9MYCO</name>